<dbReference type="InterPro" id="IPR011709">
    <property type="entry name" value="DEAD-box_helicase_OB_fold"/>
</dbReference>
<dbReference type="InterPro" id="IPR014001">
    <property type="entry name" value="Helicase_ATP-bd"/>
</dbReference>
<dbReference type="Pfam" id="PF21010">
    <property type="entry name" value="HA2_C"/>
    <property type="match status" value="1"/>
</dbReference>
<dbReference type="InterPro" id="IPR007502">
    <property type="entry name" value="Helicase-assoc_dom"/>
</dbReference>
<dbReference type="NCBIfam" id="TIGR01967">
    <property type="entry name" value="DEAH_box_HrpA"/>
    <property type="match status" value="1"/>
</dbReference>
<gene>
    <name evidence="7" type="primary">hrpA</name>
    <name evidence="7" type="ORF">GH975_08215</name>
</gene>
<dbReference type="SMART" id="SM00487">
    <property type="entry name" value="DEXDc"/>
    <property type="match status" value="1"/>
</dbReference>
<dbReference type="PROSITE" id="PS51194">
    <property type="entry name" value="HELICASE_CTER"/>
    <property type="match status" value="1"/>
</dbReference>
<dbReference type="CDD" id="cd18791">
    <property type="entry name" value="SF2_C_RHA"/>
    <property type="match status" value="1"/>
</dbReference>
<dbReference type="RefSeq" id="WP_153714059.1">
    <property type="nucleotide sequence ID" value="NZ_CP045871.1"/>
</dbReference>
<dbReference type="SMART" id="SM00847">
    <property type="entry name" value="HA2"/>
    <property type="match status" value="1"/>
</dbReference>
<dbReference type="PANTHER" id="PTHR18934:SF99">
    <property type="entry name" value="ATP-DEPENDENT RNA HELICASE DHX37-RELATED"/>
    <property type="match status" value="1"/>
</dbReference>
<dbReference type="PROSITE" id="PS51192">
    <property type="entry name" value="HELICASE_ATP_BIND_1"/>
    <property type="match status" value="1"/>
</dbReference>
<evidence type="ECO:0000259" key="6">
    <source>
        <dbReference type="PROSITE" id="PS51194"/>
    </source>
</evidence>
<evidence type="ECO:0000256" key="1">
    <source>
        <dbReference type="ARBA" id="ARBA00022741"/>
    </source>
</evidence>
<dbReference type="InterPro" id="IPR048333">
    <property type="entry name" value="HA2_WH"/>
</dbReference>
<dbReference type="InterPro" id="IPR027417">
    <property type="entry name" value="P-loop_NTPase"/>
</dbReference>
<dbReference type="InterPro" id="IPR001650">
    <property type="entry name" value="Helicase_C-like"/>
</dbReference>
<dbReference type="Gene3D" id="3.40.50.300">
    <property type="entry name" value="P-loop containing nucleotide triphosphate hydrolases"/>
    <property type="match status" value="2"/>
</dbReference>
<evidence type="ECO:0000313" key="8">
    <source>
        <dbReference type="Proteomes" id="UP000388235"/>
    </source>
</evidence>
<dbReference type="Pfam" id="PF04408">
    <property type="entry name" value="WHD_HA2"/>
    <property type="match status" value="1"/>
</dbReference>
<sequence>MTPDDTAAPAANLTFPPDLPVSQRIEEIAEAVRNHQVVIVVGDTGSGKTTQLPKLCLALGRGTQGKIGHTQPRRLAARSVAARIAEETQTELGQLIGYKVRFQDSVSQDTRVKLLTDGMLLAETRGDKLLKGYDTLIIDEAHERGLNIDFLLGYLKRLLPKRRDLKVIITSATINYQRFSAHFMDAPVVMVEGRTFPVEVRYRPLSSDSDDAPLYRGIVSAVDELRGLDQDNKKRRGDVLVFLPGEREIRGAAEALRRSHLSQLDVLPLYARLSASEQQRIFHPTGGDQRIVLATNVAETSLTVPGIRYVIDSGVARMSRYSYRSKVQRLPIEAVSQASANQRKGRCGRLEPGVCIRLYEQEDFEGRREFTEPELQRTNLASVILQMLDLKLGDIERFPFIDAPDRRYVTDGYKLLEEIGAIDDRRIITPLGRELARLPIDPKLGRMVLAARDYGCVHEALAIASFLTVQDPRERPRAAQDAADFAHGTDAHEQSDFLSIVALWNRIEGQRQALTSSAFRKYCQKQFLHYMRVREWREIHRQLWLAIKPTTRLNDEPADYRSVHLAVLTGLVGNIGMKDENEYRGGRDTRFNLHPGRQAKGRPKWVVAAELVETTRLFARTVAKIEPEWLETVAPQLIKLTHGDPYWSKRHGQIMAHERGTLFGLPAVAKRAVSFAKRSPIKARELLIRDGLAQGEIKTQGTFMQNNLDQVARILDLEARERRRDLLDDQRLFEFYESKLPSDIIDARSFERWRRRVERDQPRVLYMAQDDLLSASAALDQQAYPDHLEVSGNRFTLSYEFNPGTDHDGVTLEVPQAALHSVTAAVTDWLVPGMLEEKVEALVRTLPKAIRRQLVPLPDFARQTLPTLRWRQGDLVEQLGKAVTRRLGKPFDVRQFELAALDHYYRMNIRVMDPHGQIIAQSRDLASLQKDLRTPAQVSTPAPKSPVLTQWNMGDLPARQTLEQDGLSLSLIPVISAVDGGVQLQHMDDPDAAAHVHRRGVIRLAQARMATQTKLLRESKLAKRLDLLATPRGLDPKASLQWIERSVEMACFGDGIPRDEAGFERGVKRGRGDLVAVAEGQAAIMIRVLECAQRVGKQLKGLPLAWLDVGKDVNQQLAGLLNASFIWDTPADNLARYEVYLNAIEMRLERLGGRFEFDRGARRELDAWLDAIKPYWSEYPLNPVEPSVASFRWLLEEYRVSLFAQQLGTQGKVSGKRLDGLLSDIRTRRTRAG</sequence>
<dbReference type="GO" id="GO:0005524">
    <property type="term" value="F:ATP binding"/>
    <property type="evidence" value="ECO:0007669"/>
    <property type="project" value="UniProtKB-KW"/>
</dbReference>
<dbReference type="Gene3D" id="1.20.120.1080">
    <property type="match status" value="1"/>
</dbReference>
<dbReference type="Proteomes" id="UP000388235">
    <property type="component" value="Chromosome"/>
</dbReference>
<dbReference type="Pfam" id="PF11898">
    <property type="entry name" value="DUF3418"/>
    <property type="match status" value="1"/>
</dbReference>
<dbReference type="InterPro" id="IPR003593">
    <property type="entry name" value="AAA+_ATPase"/>
</dbReference>
<dbReference type="SUPFAM" id="SSF52540">
    <property type="entry name" value="P-loop containing nucleoside triphosphate hydrolases"/>
    <property type="match status" value="1"/>
</dbReference>
<dbReference type="PANTHER" id="PTHR18934">
    <property type="entry name" value="ATP-DEPENDENT RNA HELICASE"/>
    <property type="match status" value="1"/>
</dbReference>
<evidence type="ECO:0000256" key="4">
    <source>
        <dbReference type="ARBA" id="ARBA00022840"/>
    </source>
</evidence>
<dbReference type="GO" id="GO:0016787">
    <property type="term" value="F:hydrolase activity"/>
    <property type="evidence" value="ECO:0007669"/>
    <property type="project" value="UniProtKB-KW"/>
</dbReference>
<dbReference type="KEGG" id="llp:GH975_08215"/>
<dbReference type="Pfam" id="PF00270">
    <property type="entry name" value="DEAD"/>
    <property type="match status" value="1"/>
</dbReference>
<evidence type="ECO:0000259" key="5">
    <source>
        <dbReference type="PROSITE" id="PS51192"/>
    </source>
</evidence>
<reference evidence="7 8" key="1">
    <citation type="submission" date="2019-11" db="EMBL/GenBank/DDBJ databases">
        <authorList>
            <person name="Khan S.A."/>
            <person name="Jeon C.O."/>
            <person name="Chun B.H."/>
        </authorList>
    </citation>
    <scope>NUCLEOTIDE SEQUENCE [LARGE SCALE GENOMIC DNA]</scope>
    <source>
        <strain evidence="7 8">IMCC 1097</strain>
    </source>
</reference>
<feature type="domain" description="Helicase C-terminal" evidence="6">
    <location>
        <begin position="227"/>
        <end position="391"/>
    </location>
</feature>
<feature type="domain" description="Helicase ATP-binding" evidence="5">
    <location>
        <begin position="29"/>
        <end position="192"/>
    </location>
</feature>
<dbReference type="GO" id="GO:0003723">
    <property type="term" value="F:RNA binding"/>
    <property type="evidence" value="ECO:0007669"/>
    <property type="project" value="TreeGrafter"/>
</dbReference>
<dbReference type="AlphaFoldDB" id="A0A5Q2QHP9"/>
<dbReference type="InterPro" id="IPR024590">
    <property type="entry name" value="HrpA_C"/>
</dbReference>
<accession>A0A5Q2QHP9</accession>
<evidence type="ECO:0000256" key="2">
    <source>
        <dbReference type="ARBA" id="ARBA00022801"/>
    </source>
</evidence>
<name>A0A5Q2QHP9_9GAMM</name>
<dbReference type="OrthoDB" id="9805617at2"/>
<keyword evidence="2 7" id="KW-0378">Hydrolase</keyword>
<keyword evidence="3 7" id="KW-0347">Helicase</keyword>
<dbReference type="FunFam" id="1.20.120.1080:FF:000005">
    <property type="entry name" value="ATP-dependent helicase HrpA"/>
    <property type="match status" value="1"/>
</dbReference>
<dbReference type="EC" id="3.6.4.13" evidence="7"/>
<keyword evidence="8" id="KW-1185">Reference proteome</keyword>
<dbReference type="EMBL" id="CP045871">
    <property type="protein sequence ID" value="QGG80555.1"/>
    <property type="molecule type" value="Genomic_DNA"/>
</dbReference>
<dbReference type="SMART" id="SM00490">
    <property type="entry name" value="HELICc"/>
    <property type="match status" value="1"/>
</dbReference>
<dbReference type="InterPro" id="IPR011545">
    <property type="entry name" value="DEAD/DEAH_box_helicase_dom"/>
</dbReference>
<dbReference type="Pfam" id="PF07717">
    <property type="entry name" value="OB_NTP_bind"/>
    <property type="match status" value="1"/>
</dbReference>
<keyword evidence="1" id="KW-0547">Nucleotide-binding</keyword>
<dbReference type="Pfam" id="PF00271">
    <property type="entry name" value="Helicase_C"/>
    <property type="match status" value="1"/>
</dbReference>
<keyword evidence="4" id="KW-0067">ATP-binding</keyword>
<organism evidence="7 8">
    <name type="scientific">Litorivicinus lipolyticus</name>
    <dbReference type="NCBI Taxonomy" id="418701"/>
    <lineage>
        <taxon>Bacteria</taxon>
        <taxon>Pseudomonadati</taxon>
        <taxon>Pseudomonadota</taxon>
        <taxon>Gammaproteobacteria</taxon>
        <taxon>Oceanospirillales</taxon>
        <taxon>Litorivicinaceae</taxon>
        <taxon>Litorivicinus</taxon>
    </lineage>
</organism>
<proteinExistence type="predicted"/>
<protein>
    <submittedName>
        <fullName evidence="7">ATP-dependent RNA helicase HrpA</fullName>
        <ecNumber evidence="7">3.6.4.13</ecNumber>
    </submittedName>
</protein>
<dbReference type="SMART" id="SM00382">
    <property type="entry name" value="AAA"/>
    <property type="match status" value="1"/>
</dbReference>
<dbReference type="InterPro" id="IPR010222">
    <property type="entry name" value="RNA_helicase_HrpA"/>
</dbReference>
<evidence type="ECO:0000256" key="3">
    <source>
        <dbReference type="ARBA" id="ARBA00022806"/>
    </source>
</evidence>
<evidence type="ECO:0000313" key="7">
    <source>
        <dbReference type="EMBL" id="QGG80555.1"/>
    </source>
</evidence>
<dbReference type="GO" id="GO:0003724">
    <property type="term" value="F:RNA helicase activity"/>
    <property type="evidence" value="ECO:0007669"/>
    <property type="project" value="UniProtKB-EC"/>
</dbReference>